<reference evidence="3" key="2">
    <citation type="journal article" date="2017" name="Nat. Plants">
        <title>The Aegilops tauschii genome reveals multiple impacts of transposons.</title>
        <authorList>
            <person name="Zhao G."/>
            <person name="Zou C."/>
            <person name="Li K."/>
            <person name="Wang K."/>
            <person name="Li T."/>
            <person name="Gao L."/>
            <person name="Zhang X."/>
            <person name="Wang H."/>
            <person name="Yang Z."/>
            <person name="Liu X."/>
            <person name="Jiang W."/>
            <person name="Mao L."/>
            <person name="Kong X."/>
            <person name="Jiao Y."/>
            <person name="Jia J."/>
        </authorList>
    </citation>
    <scope>NUCLEOTIDE SEQUENCE [LARGE SCALE GENOMIC DNA]</scope>
    <source>
        <strain evidence="3">cv. AL8/78</strain>
    </source>
</reference>
<dbReference type="AlphaFoldDB" id="A0A452ZJ87"/>
<reference evidence="3" key="1">
    <citation type="journal article" date="2014" name="Science">
        <title>Ancient hybridizations among the ancestral genomes of bread wheat.</title>
        <authorList>
            <consortium name="International Wheat Genome Sequencing Consortium,"/>
            <person name="Marcussen T."/>
            <person name="Sandve S.R."/>
            <person name="Heier L."/>
            <person name="Spannagl M."/>
            <person name="Pfeifer M."/>
            <person name="Jakobsen K.S."/>
            <person name="Wulff B.B."/>
            <person name="Steuernagel B."/>
            <person name="Mayer K.F."/>
            <person name="Olsen O.A."/>
        </authorList>
    </citation>
    <scope>NUCLEOTIDE SEQUENCE [LARGE SCALE GENOMIC DNA]</scope>
    <source>
        <strain evidence="3">cv. AL8/78</strain>
    </source>
</reference>
<evidence type="ECO:0000313" key="3">
    <source>
        <dbReference type="Proteomes" id="UP000015105"/>
    </source>
</evidence>
<evidence type="ECO:0000256" key="1">
    <source>
        <dbReference type="SAM" id="MobiDB-lite"/>
    </source>
</evidence>
<reference evidence="2" key="3">
    <citation type="journal article" date="2017" name="Nature">
        <title>Genome sequence of the progenitor of the wheat D genome Aegilops tauschii.</title>
        <authorList>
            <person name="Luo M.C."/>
            <person name="Gu Y.Q."/>
            <person name="Puiu D."/>
            <person name="Wang H."/>
            <person name="Twardziok S.O."/>
            <person name="Deal K.R."/>
            <person name="Huo N."/>
            <person name="Zhu T."/>
            <person name="Wang L."/>
            <person name="Wang Y."/>
            <person name="McGuire P.E."/>
            <person name="Liu S."/>
            <person name="Long H."/>
            <person name="Ramasamy R.K."/>
            <person name="Rodriguez J.C."/>
            <person name="Van S.L."/>
            <person name="Yuan L."/>
            <person name="Wang Z."/>
            <person name="Xia Z."/>
            <person name="Xiao L."/>
            <person name="Anderson O.D."/>
            <person name="Ouyang S."/>
            <person name="Liang Y."/>
            <person name="Zimin A.V."/>
            <person name="Pertea G."/>
            <person name="Qi P."/>
            <person name="Bennetzen J.L."/>
            <person name="Dai X."/>
            <person name="Dawson M.W."/>
            <person name="Muller H.G."/>
            <person name="Kugler K."/>
            <person name="Rivarola-Duarte L."/>
            <person name="Spannagl M."/>
            <person name="Mayer K.F.X."/>
            <person name="Lu F.H."/>
            <person name="Bevan M.W."/>
            <person name="Leroy P."/>
            <person name="Li P."/>
            <person name="You F.M."/>
            <person name="Sun Q."/>
            <person name="Liu Z."/>
            <person name="Lyons E."/>
            <person name="Wicker T."/>
            <person name="Salzberg S.L."/>
            <person name="Devos K.M."/>
            <person name="Dvorak J."/>
        </authorList>
    </citation>
    <scope>NUCLEOTIDE SEQUENCE [LARGE SCALE GENOMIC DNA]</scope>
    <source>
        <strain evidence="2">cv. AL8/78</strain>
    </source>
</reference>
<organism evidence="2 3">
    <name type="scientific">Aegilops tauschii subsp. strangulata</name>
    <name type="common">Goatgrass</name>
    <dbReference type="NCBI Taxonomy" id="200361"/>
    <lineage>
        <taxon>Eukaryota</taxon>
        <taxon>Viridiplantae</taxon>
        <taxon>Streptophyta</taxon>
        <taxon>Embryophyta</taxon>
        <taxon>Tracheophyta</taxon>
        <taxon>Spermatophyta</taxon>
        <taxon>Magnoliopsida</taxon>
        <taxon>Liliopsida</taxon>
        <taxon>Poales</taxon>
        <taxon>Poaceae</taxon>
        <taxon>BOP clade</taxon>
        <taxon>Pooideae</taxon>
        <taxon>Triticodae</taxon>
        <taxon>Triticeae</taxon>
        <taxon>Triticinae</taxon>
        <taxon>Aegilops</taxon>
    </lineage>
</organism>
<dbReference type="Gramene" id="AET1Gv20800300.9">
    <property type="protein sequence ID" value="AET1Gv20800300.9"/>
    <property type="gene ID" value="AET1Gv20800300"/>
</dbReference>
<feature type="region of interest" description="Disordered" evidence="1">
    <location>
        <begin position="1"/>
        <end position="25"/>
    </location>
</feature>
<accession>A0A452ZJ87</accession>
<protein>
    <submittedName>
        <fullName evidence="2">Uncharacterized protein</fullName>
    </submittedName>
</protein>
<reference evidence="2" key="4">
    <citation type="submission" date="2019-03" db="UniProtKB">
        <authorList>
            <consortium name="EnsemblPlants"/>
        </authorList>
    </citation>
    <scope>IDENTIFICATION</scope>
</reference>
<keyword evidence="3" id="KW-1185">Reference proteome</keyword>
<sequence>PRPFLPGPAAGYPDPKPSHIALPGPHPAGGATALLGYAAAPPPLLCHSSTGRRASLAQGTMMAWRMLRRKDVHTGLVNLAFRLDHGGTKHFATGTLGRLPQFVHGNGLQGAANCTVFKQSTIRYVNLLSYYSGGITTLVTSTYSTNYGTHSVHQIEFECYLTQGI</sequence>
<proteinExistence type="predicted"/>
<name>A0A452ZJ87_AEGTS</name>
<dbReference type="Proteomes" id="UP000015105">
    <property type="component" value="Chromosome 1D"/>
</dbReference>
<evidence type="ECO:0000313" key="2">
    <source>
        <dbReference type="EnsemblPlants" id="AET1Gv20800300.9"/>
    </source>
</evidence>
<reference evidence="2" key="5">
    <citation type="journal article" date="2021" name="G3 (Bethesda)">
        <title>Aegilops tauschii genome assembly Aet v5.0 features greater sequence contiguity and improved annotation.</title>
        <authorList>
            <person name="Wang L."/>
            <person name="Zhu T."/>
            <person name="Rodriguez J.C."/>
            <person name="Deal K.R."/>
            <person name="Dubcovsky J."/>
            <person name="McGuire P.E."/>
            <person name="Lux T."/>
            <person name="Spannagl M."/>
            <person name="Mayer K.F.X."/>
            <person name="Baldrich P."/>
            <person name="Meyers B.C."/>
            <person name="Huo N."/>
            <person name="Gu Y.Q."/>
            <person name="Zhou H."/>
            <person name="Devos K.M."/>
            <person name="Bennetzen J.L."/>
            <person name="Unver T."/>
            <person name="Budak H."/>
            <person name="Gulick P.J."/>
            <person name="Galiba G."/>
            <person name="Kalapos B."/>
            <person name="Nelson D.R."/>
            <person name="Li P."/>
            <person name="You F.M."/>
            <person name="Luo M.C."/>
            <person name="Dvorak J."/>
        </authorList>
    </citation>
    <scope>NUCLEOTIDE SEQUENCE [LARGE SCALE GENOMIC DNA]</scope>
    <source>
        <strain evidence="2">cv. AL8/78</strain>
    </source>
</reference>
<dbReference type="EnsemblPlants" id="AET1Gv20800300.9">
    <property type="protein sequence ID" value="AET1Gv20800300.9"/>
    <property type="gene ID" value="AET1Gv20800300"/>
</dbReference>